<comment type="caution">
    <text evidence="7">The sequence shown here is derived from an EMBL/GenBank/DDBJ whole genome shotgun (WGS) entry which is preliminary data.</text>
</comment>
<keyword evidence="3" id="KW-0175">Coiled coil</keyword>
<feature type="domain" description="UBX" evidence="6">
    <location>
        <begin position="248"/>
        <end position="326"/>
    </location>
</feature>
<dbReference type="GO" id="GO:1903094">
    <property type="term" value="P:negative regulation of protein K48-linked deubiquitination"/>
    <property type="evidence" value="ECO:0007669"/>
    <property type="project" value="TreeGrafter"/>
</dbReference>
<evidence type="ECO:0000313" key="7">
    <source>
        <dbReference type="EMBL" id="KAH0552019.1"/>
    </source>
</evidence>
<dbReference type="SUPFAM" id="SSF46934">
    <property type="entry name" value="UBA-like"/>
    <property type="match status" value="1"/>
</dbReference>
<evidence type="ECO:0000256" key="4">
    <source>
        <dbReference type="SAM" id="MobiDB-lite"/>
    </source>
</evidence>
<dbReference type="PROSITE" id="PS50033">
    <property type="entry name" value="UBX"/>
    <property type="match status" value="1"/>
</dbReference>
<evidence type="ECO:0000259" key="6">
    <source>
        <dbReference type="PROSITE" id="PS50033"/>
    </source>
</evidence>
<feature type="region of interest" description="Disordered" evidence="4">
    <location>
        <begin position="106"/>
        <end position="175"/>
    </location>
</feature>
<reference evidence="7 8" key="1">
    <citation type="journal article" date="2021" name="J. Hered.">
        <title>A chromosome-level genome assembly of the parasitoid wasp, Cotesia glomerata (Hymenoptera: Braconidae).</title>
        <authorList>
            <person name="Pinto B.J."/>
            <person name="Weis J.J."/>
            <person name="Gamble T."/>
            <person name="Ode P.J."/>
            <person name="Paul R."/>
            <person name="Zaspel J.M."/>
        </authorList>
    </citation>
    <scope>NUCLEOTIDE SEQUENCE [LARGE SCALE GENOMIC DNA]</scope>
    <source>
        <strain evidence="7">CgM1</strain>
    </source>
</reference>
<protein>
    <recommendedName>
        <fullName evidence="9">UBX domain-containing protein 1</fullName>
    </recommendedName>
</protein>
<feature type="region of interest" description="Disordered" evidence="4">
    <location>
        <begin position="37"/>
        <end position="85"/>
    </location>
</feature>
<dbReference type="SUPFAM" id="SSF54236">
    <property type="entry name" value="Ubiquitin-like"/>
    <property type="match status" value="1"/>
</dbReference>
<feature type="compositionally biased region" description="Low complexity" evidence="4">
    <location>
        <begin position="57"/>
        <end position="81"/>
    </location>
</feature>
<accession>A0AAV7IFP3</accession>
<dbReference type="InterPro" id="IPR029071">
    <property type="entry name" value="Ubiquitin-like_domsf"/>
</dbReference>
<keyword evidence="8" id="KW-1185">Reference proteome</keyword>
<dbReference type="PANTHER" id="PTHR46340:SF1">
    <property type="entry name" value="UBX DOMAIN-CONTAINING PROTEIN 1"/>
    <property type="match status" value="1"/>
</dbReference>
<dbReference type="Pfam" id="PF00789">
    <property type="entry name" value="UBX"/>
    <property type="match status" value="1"/>
</dbReference>
<dbReference type="GO" id="GO:0031397">
    <property type="term" value="P:negative regulation of protein ubiquitination"/>
    <property type="evidence" value="ECO:0007669"/>
    <property type="project" value="TreeGrafter"/>
</dbReference>
<evidence type="ECO:0000256" key="3">
    <source>
        <dbReference type="ARBA" id="ARBA00023054"/>
    </source>
</evidence>
<dbReference type="Gene3D" id="3.10.20.90">
    <property type="entry name" value="Phosphatidylinositol 3-kinase Catalytic Subunit, Chain A, domain 1"/>
    <property type="match status" value="1"/>
</dbReference>
<sequence>MAEDSPFVAMLVDMGFSKERSEKALKATGNVGVQPAMDWLFSNTEDEVPQTGASSAETQVSPQESSSVQSSASTATASTENQEAKSLKCDVCGKLFKSSLEVEYHATKSGHDSFSESLEEKKPLTEEEKKEKLKQLEEKMRQKRKEREELEKQESLEKEKIRIKSGKEMAEARKKMEELEMKKLLEQRKREKEEDRIARQAIREKIEADKAARRAKAAAEYGNLVPSVPVPTPAPASAPAPTPAAPKRDYTETRLQIRLTNGDTLTQTFGAKEQLSAVRLYIEMNRTDPPGPFNLLTNFPRKVFSFEDYDAPLDVLGLVPSAVVIVQKKVE</sequence>
<dbReference type="PROSITE" id="PS50030">
    <property type="entry name" value="UBA"/>
    <property type="match status" value="1"/>
</dbReference>
<evidence type="ECO:0000259" key="5">
    <source>
        <dbReference type="PROSITE" id="PS50030"/>
    </source>
</evidence>
<dbReference type="Pfam" id="PF22562">
    <property type="entry name" value="UBA_7"/>
    <property type="match status" value="1"/>
</dbReference>
<evidence type="ECO:0000256" key="1">
    <source>
        <dbReference type="ARBA" id="ARBA00004496"/>
    </source>
</evidence>
<dbReference type="CDD" id="cd01772">
    <property type="entry name" value="UBX_UBXN1"/>
    <property type="match status" value="1"/>
</dbReference>
<comment type="subcellular location">
    <subcellularLocation>
        <location evidence="1">Cytoplasm</location>
    </subcellularLocation>
</comment>
<organism evidence="7 8">
    <name type="scientific">Cotesia glomerata</name>
    <name type="common">Lepidopteran parasitic wasp</name>
    <name type="synonym">Apanteles glomeratus</name>
    <dbReference type="NCBI Taxonomy" id="32391"/>
    <lineage>
        <taxon>Eukaryota</taxon>
        <taxon>Metazoa</taxon>
        <taxon>Ecdysozoa</taxon>
        <taxon>Arthropoda</taxon>
        <taxon>Hexapoda</taxon>
        <taxon>Insecta</taxon>
        <taxon>Pterygota</taxon>
        <taxon>Neoptera</taxon>
        <taxon>Endopterygota</taxon>
        <taxon>Hymenoptera</taxon>
        <taxon>Apocrita</taxon>
        <taxon>Ichneumonoidea</taxon>
        <taxon>Braconidae</taxon>
        <taxon>Microgastrinae</taxon>
        <taxon>Cotesia</taxon>
    </lineage>
</organism>
<dbReference type="InterPro" id="IPR015940">
    <property type="entry name" value="UBA"/>
</dbReference>
<evidence type="ECO:0008006" key="9">
    <source>
        <dbReference type="Google" id="ProtNLM"/>
    </source>
</evidence>
<dbReference type="PROSITE" id="PS00028">
    <property type="entry name" value="ZINC_FINGER_C2H2_1"/>
    <property type="match status" value="1"/>
</dbReference>
<proteinExistence type="predicted"/>
<dbReference type="PANTHER" id="PTHR46340">
    <property type="entry name" value="UBX DOMAIN-CONTAINING PROTEIN 1"/>
    <property type="match status" value="1"/>
</dbReference>
<feature type="domain" description="UBA" evidence="5">
    <location>
        <begin position="2"/>
        <end position="43"/>
    </location>
</feature>
<evidence type="ECO:0000256" key="2">
    <source>
        <dbReference type="ARBA" id="ARBA00022490"/>
    </source>
</evidence>
<dbReference type="GO" id="GO:0005634">
    <property type="term" value="C:nucleus"/>
    <property type="evidence" value="ECO:0007669"/>
    <property type="project" value="TreeGrafter"/>
</dbReference>
<gene>
    <name evidence="7" type="ORF">KQX54_004187</name>
</gene>
<dbReference type="SMART" id="SM00166">
    <property type="entry name" value="UBX"/>
    <property type="match status" value="1"/>
</dbReference>
<dbReference type="InterPro" id="IPR009060">
    <property type="entry name" value="UBA-like_sf"/>
</dbReference>
<dbReference type="Gene3D" id="1.10.8.10">
    <property type="entry name" value="DNA helicase RuvA subunit, C-terminal domain"/>
    <property type="match status" value="1"/>
</dbReference>
<feature type="region of interest" description="Disordered" evidence="4">
    <location>
        <begin position="225"/>
        <end position="249"/>
    </location>
</feature>
<dbReference type="EMBL" id="JAHXZJ010001492">
    <property type="protein sequence ID" value="KAH0552019.1"/>
    <property type="molecule type" value="Genomic_DNA"/>
</dbReference>
<name>A0AAV7IFP3_COTGL</name>
<dbReference type="AlphaFoldDB" id="A0AAV7IFP3"/>
<dbReference type="InterPro" id="IPR001012">
    <property type="entry name" value="UBX_dom"/>
</dbReference>
<dbReference type="SMART" id="SM00165">
    <property type="entry name" value="UBA"/>
    <property type="match status" value="1"/>
</dbReference>
<dbReference type="GO" id="GO:0032435">
    <property type="term" value="P:negative regulation of proteasomal ubiquitin-dependent protein catabolic process"/>
    <property type="evidence" value="ECO:0007669"/>
    <property type="project" value="TreeGrafter"/>
</dbReference>
<dbReference type="CDD" id="cd14302">
    <property type="entry name" value="UBA_UBXN1"/>
    <property type="match status" value="1"/>
</dbReference>
<dbReference type="GO" id="GO:0036435">
    <property type="term" value="F:K48-linked polyubiquitin modification-dependent protein binding"/>
    <property type="evidence" value="ECO:0007669"/>
    <property type="project" value="TreeGrafter"/>
</dbReference>
<evidence type="ECO:0000313" key="8">
    <source>
        <dbReference type="Proteomes" id="UP000826195"/>
    </source>
</evidence>
<dbReference type="Proteomes" id="UP000826195">
    <property type="component" value="Unassembled WGS sequence"/>
</dbReference>
<dbReference type="GO" id="GO:0005737">
    <property type="term" value="C:cytoplasm"/>
    <property type="evidence" value="ECO:0007669"/>
    <property type="project" value="UniProtKB-SubCell"/>
</dbReference>
<keyword evidence="2" id="KW-0963">Cytoplasm</keyword>
<dbReference type="InterPro" id="IPR013087">
    <property type="entry name" value="Znf_C2H2_type"/>
</dbReference>
<dbReference type="InterPro" id="IPR041923">
    <property type="entry name" value="UBA_UBXN1"/>
</dbReference>
<feature type="compositionally biased region" description="Pro residues" evidence="4">
    <location>
        <begin position="228"/>
        <end position="244"/>
    </location>
</feature>